<dbReference type="InParanoid" id="C5LAH9"/>
<proteinExistence type="predicted"/>
<gene>
    <name evidence="3" type="ORF">Pmar_PMAR006246</name>
</gene>
<feature type="compositionally biased region" description="Polar residues" evidence="2">
    <location>
        <begin position="525"/>
        <end position="538"/>
    </location>
</feature>
<organism evidence="4">
    <name type="scientific">Perkinsus marinus (strain ATCC 50983 / TXsc)</name>
    <dbReference type="NCBI Taxonomy" id="423536"/>
    <lineage>
        <taxon>Eukaryota</taxon>
        <taxon>Sar</taxon>
        <taxon>Alveolata</taxon>
        <taxon>Perkinsozoa</taxon>
        <taxon>Perkinsea</taxon>
        <taxon>Perkinsida</taxon>
        <taxon>Perkinsidae</taxon>
        <taxon>Perkinsus</taxon>
    </lineage>
</organism>
<dbReference type="GeneID" id="9065548"/>
<sequence>MSLSTTTASSSSSIRSSVRCCSVWNHSKDVSPSIDALLEVAGGLPEESILELLQRARELVIKESWKGRDFMGELPEEAIQSVGLFLGFRSLSAMATTSQRVRQLLGPVWRQTGLLLFDGFAMDGEIFDDPSIYAGTSGTSLKHAVNREKDDYRFWPLRCGHFMNGIAFEECPYLVPRDGVPSSVQLRSTEVTDITAEDLSIALEDVSPSQHTGLQGESHAAQGDDNGGGRVRSVPSGSCSFTCPSKFEIPTTHERGIYLEYLVDLHFSPSATRAVVGVIDGSHMVTPTPSCSVSTTASDMDSLEIPSSKLTDSSGRSVEKMETCDFALETDPSMWAIAFGPLSAVLSSQGKYFDQFETYAVAGSEDSTENHLLLRDCLHSALRNIVSVRVGIYFQHGKVAFFRKVEAIGPEGGILAAGDSTSYDCTGFVYKARPEQRFLRPALMCCNVNGDDDFVRAELTAVCNKPPYDPHDNIEALDYPSKWEQFAPREIEELEEEEQRLAEQEHFMVDLESLDDVHEVAHEASSPSVIDTPRSSSAALGGAGPRWLSLSSDNGEETPVIGRNMGGGNMTRSSSSSDRTESAAYFFDSEDFDSVFEDGVAGT</sequence>
<evidence type="ECO:0000256" key="1">
    <source>
        <dbReference type="SAM" id="Coils"/>
    </source>
</evidence>
<feature type="region of interest" description="Disordered" evidence="2">
    <location>
        <begin position="208"/>
        <end position="233"/>
    </location>
</feature>
<dbReference type="RefSeq" id="XP_002774619.1">
    <property type="nucleotide sequence ID" value="XM_002774573.1"/>
</dbReference>
<dbReference type="AlphaFoldDB" id="C5LAH9"/>
<accession>C5LAH9</accession>
<feature type="coiled-coil region" evidence="1">
    <location>
        <begin position="484"/>
        <end position="514"/>
    </location>
</feature>
<evidence type="ECO:0000313" key="4">
    <source>
        <dbReference type="Proteomes" id="UP000007800"/>
    </source>
</evidence>
<dbReference type="Proteomes" id="UP000007800">
    <property type="component" value="Unassembled WGS sequence"/>
</dbReference>
<evidence type="ECO:0000256" key="2">
    <source>
        <dbReference type="SAM" id="MobiDB-lite"/>
    </source>
</evidence>
<dbReference type="EMBL" id="GG680729">
    <property type="protein sequence ID" value="EER06435.1"/>
    <property type="molecule type" value="Genomic_DNA"/>
</dbReference>
<reference evidence="3 4" key="1">
    <citation type="submission" date="2008-07" db="EMBL/GenBank/DDBJ databases">
        <authorList>
            <person name="El-Sayed N."/>
            <person name="Caler E."/>
            <person name="Inman J."/>
            <person name="Amedeo P."/>
            <person name="Hass B."/>
            <person name="Wortman J."/>
        </authorList>
    </citation>
    <scope>NUCLEOTIDE SEQUENCE [LARGE SCALE GENOMIC DNA]</scope>
    <source>
        <strain evidence="4">ATCC 50983 / TXsc</strain>
    </source>
</reference>
<keyword evidence="1" id="KW-0175">Coiled coil</keyword>
<keyword evidence="4" id="KW-1185">Reference proteome</keyword>
<name>C5LAH9_PERM5</name>
<protein>
    <submittedName>
        <fullName evidence="3">Uncharacterized protein</fullName>
    </submittedName>
</protein>
<dbReference type="OrthoDB" id="10433049at2759"/>
<feature type="region of interest" description="Disordered" evidence="2">
    <location>
        <begin position="524"/>
        <end position="582"/>
    </location>
</feature>
<evidence type="ECO:0000313" key="3">
    <source>
        <dbReference type="EMBL" id="EER06435.1"/>
    </source>
</evidence>